<name>A0ABP8GS28_9BACT</name>
<dbReference type="RefSeq" id="WP_345255412.1">
    <property type="nucleotide sequence ID" value="NZ_BAABGY010000007.1"/>
</dbReference>
<reference evidence="2" key="1">
    <citation type="journal article" date="2019" name="Int. J. Syst. Evol. Microbiol.">
        <title>The Global Catalogue of Microorganisms (GCM) 10K type strain sequencing project: providing services to taxonomists for standard genome sequencing and annotation.</title>
        <authorList>
            <consortium name="The Broad Institute Genomics Platform"/>
            <consortium name="The Broad Institute Genome Sequencing Center for Infectious Disease"/>
            <person name="Wu L."/>
            <person name="Ma J."/>
        </authorList>
    </citation>
    <scope>NUCLEOTIDE SEQUENCE [LARGE SCALE GENOMIC DNA]</scope>
    <source>
        <strain evidence="2">JCM 17919</strain>
    </source>
</reference>
<protein>
    <recommendedName>
        <fullName evidence="3">Glycosyltransferase</fullName>
    </recommendedName>
</protein>
<dbReference type="SUPFAM" id="SSF53756">
    <property type="entry name" value="UDP-Glycosyltransferase/glycogen phosphorylase"/>
    <property type="match status" value="1"/>
</dbReference>
<evidence type="ECO:0000313" key="1">
    <source>
        <dbReference type="EMBL" id="GAA4329147.1"/>
    </source>
</evidence>
<accession>A0ABP8GS28</accession>
<keyword evidence="2" id="KW-1185">Reference proteome</keyword>
<dbReference type="Proteomes" id="UP001501725">
    <property type="component" value="Unassembled WGS sequence"/>
</dbReference>
<sequence>MTIVLYDTEHFETVETQVRLLNTGGHRIIVLAPEAVQVQLVAAGVIPGAHIHFRTLPARTWEHPGAVYRTCRTEKAGLLILATVSYQHLLFARACRRLRPLKILLGVHDLHDLFAPVRKASLRGMVQYVGRKQLSSAVSGYVVLLDELKTLLRKKFGVRKPVHVIPGSFYRPAPPADLDAPLRIVVPGSIDPTRRNYNDVRQLARALHREVPATITVVGGNPDGWRPSWFNDYEGTLQVHSGTFVEAEVYERELARAEIVLAPLPEVFRRSGHPDERYGESKSSGSFFDAVRHGKPLLLPAGVPVPELLAPMTLSYIDHEHLYYLVLALLQNPAARARLRDVAAAHAAAQTPEGVRARLLPALTGSS</sequence>
<comment type="caution">
    <text evidence="1">The sequence shown here is derived from an EMBL/GenBank/DDBJ whole genome shotgun (WGS) entry which is preliminary data.</text>
</comment>
<gene>
    <name evidence="1" type="ORF">GCM10023184_19450</name>
</gene>
<evidence type="ECO:0008006" key="3">
    <source>
        <dbReference type="Google" id="ProtNLM"/>
    </source>
</evidence>
<evidence type="ECO:0000313" key="2">
    <source>
        <dbReference type="Proteomes" id="UP001501725"/>
    </source>
</evidence>
<organism evidence="1 2">
    <name type="scientific">Flaviaesturariibacter amylovorans</name>
    <dbReference type="NCBI Taxonomy" id="1084520"/>
    <lineage>
        <taxon>Bacteria</taxon>
        <taxon>Pseudomonadati</taxon>
        <taxon>Bacteroidota</taxon>
        <taxon>Chitinophagia</taxon>
        <taxon>Chitinophagales</taxon>
        <taxon>Chitinophagaceae</taxon>
        <taxon>Flaviaestuariibacter</taxon>
    </lineage>
</organism>
<proteinExistence type="predicted"/>
<dbReference type="EMBL" id="BAABGY010000007">
    <property type="protein sequence ID" value="GAA4329147.1"/>
    <property type="molecule type" value="Genomic_DNA"/>
</dbReference>